<keyword evidence="7" id="KW-0695">RNA-directed DNA polymerase</keyword>
<evidence type="ECO:0000256" key="3">
    <source>
        <dbReference type="ARBA" id="ARBA00022750"/>
    </source>
</evidence>
<protein>
    <recommendedName>
        <fullName evidence="13">Integrase catalytic domain-containing protein</fullName>
    </recommendedName>
</protein>
<evidence type="ECO:0000259" key="13">
    <source>
        <dbReference type="PROSITE" id="PS50994"/>
    </source>
</evidence>
<dbReference type="Proteomes" id="UP001341281">
    <property type="component" value="Chromosome 03"/>
</dbReference>
<dbReference type="GO" id="GO:0006310">
    <property type="term" value="P:DNA recombination"/>
    <property type="evidence" value="ECO:0007669"/>
    <property type="project" value="UniProtKB-KW"/>
</dbReference>
<reference evidence="14 15" key="1">
    <citation type="submission" date="2024-02" db="EMBL/GenBank/DDBJ databases">
        <title>High-quality chromosome-scale genome assembly of Pensacola bahiagrass (Paspalum notatum Flugge var. saurae).</title>
        <authorList>
            <person name="Vega J.M."/>
            <person name="Podio M."/>
            <person name="Orjuela J."/>
            <person name="Siena L.A."/>
            <person name="Pessino S.C."/>
            <person name="Combes M.C."/>
            <person name="Mariac C."/>
            <person name="Albertini E."/>
            <person name="Pupilli F."/>
            <person name="Ortiz J.P.A."/>
            <person name="Leblanc O."/>
        </authorList>
    </citation>
    <scope>NUCLEOTIDE SEQUENCE [LARGE SCALE GENOMIC DNA]</scope>
    <source>
        <strain evidence="14">R1</strain>
        <tissue evidence="14">Leaf</tissue>
    </source>
</reference>
<gene>
    <name evidence="14" type="ORF">U9M48_012279</name>
</gene>
<evidence type="ECO:0000256" key="2">
    <source>
        <dbReference type="ARBA" id="ARBA00022723"/>
    </source>
</evidence>
<dbReference type="InterPro" id="IPR001584">
    <property type="entry name" value="Integrase_cat-core"/>
</dbReference>
<evidence type="ECO:0000256" key="8">
    <source>
        <dbReference type="ARBA" id="ARBA00022932"/>
    </source>
</evidence>
<dbReference type="InterPro" id="IPR012337">
    <property type="entry name" value="RNaseH-like_sf"/>
</dbReference>
<dbReference type="InterPro" id="IPR041588">
    <property type="entry name" value="Integrase_H2C2"/>
</dbReference>
<evidence type="ECO:0000313" key="14">
    <source>
        <dbReference type="EMBL" id="WVZ62540.1"/>
    </source>
</evidence>
<dbReference type="Gene3D" id="3.10.20.370">
    <property type="match status" value="1"/>
</dbReference>
<keyword evidence="8" id="KW-0548">Nucleotidyltransferase</keyword>
<keyword evidence="5" id="KW-0460">Magnesium</keyword>
<keyword evidence="3" id="KW-0064">Aspartyl protease</keyword>
<evidence type="ECO:0000256" key="7">
    <source>
        <dbReference type="ARBA" id="ARBA00022918"/>
    </source>
</evidence>
<keyword evidence="9" id="KW-0238">DNA-binding</keyword>
<dbReference type="SUPFAM" id="SSF54160">
    <property type="entry name" value="Chromo domain-like"/>
    <property type="match status" value="1"/>
</dbReference>
<evidence type="ECO:0000256" key="10">
    <source>
        <dbReference type="ARBA" id="ARBA00023172"/>
    </source>
</evidence>
<dbReference type="PANTHER" id="PTHR37984">
    <property type="entry name" value="PROTEIN CBG26694"/>
    <property type="match status" value="1"/>
</dbReference>
<dbReference type="SUPFAM" id="SSF53098">
    <property type="entry name" value="Ribonuclease H-like"/>
    <property type="match status" value="1"/>
</dbReference>
<dbReference type="PROSITE" id="PS50994">
    <property type="entry name" value="INTEGRASE"/>
    <property type="match status" value="1"/>
</dbReference>
<sequence length="673" mass="76058">MFVWTADHEQSFEALKSALSSAPVLALPDFSKPFALETDACAVGIGAVLLQSGHPLAFLSKPLGPRNQGLSTYEKEYLAILMAVDHWRHYLQGAEFMIYTDHRSLCHLNEQRLHTPWQQRVFSKLLGLQYRVVYRKGADNRAADALSRRPHSGELNAVSTLDAVVQGYSADDQAQSLLARLALQPDAVPHFTLRDGILRYKQRIWLGNNEPLQTQVLSALHSSGIGGHSRFPVTYRKVKQLFSWPGMKAAVQRFVQSCATCQQAKPDRARYPGLLQPLPVPETAWQVITMDFVEGLPTSRFFNCILVVVDKLTRYSHFIPLRHPFTALTVAQLFITEVYKLHGMPSQIISDRDRVFTSLLWKELFRLAGVSLHMSSAYHPQSDGQTERVNQCMETYLRCFVHACPTKWSHWLHLAEFWYNTSFHSALGRSPFEVLYGHAPRNFGISVTDVCAVSDLDDWLQDREVMLGLARQHLSRAQLRMKKQADKQRSERSFAVGDQVYLKLQPYVQSSLAPRANQKLSFKFFGPYTVESKIGEVAYKLRLPANASIHPVFHVSQLKKAVPSSAQVTAHPPDLTDSLQVPEKIITRRVLPQGSSSSSQVLVKWSRRPSSLATWETESALRQRFPRAPAWGQAELQEEGNVSTSDEFSTEGARATSTHTRRPSRRYAGPEWV</sequence>
<evidence type="ECO:0000256" key="9">
    <source>
        <dbReference type="ARBA" id="ARBA00023125"/>
    </source>
</evidence>
<feature type="region of interest" description="Disordered" evidence="12">
    <location>
        <begin position="633"/>
        <end position="673"/>
    </location>
</feature>
<evidence type="ECO:0000256" key="6">
    <source>
        <dbReference type="ARBA" id="ARBA00022908"/>
    </source>
</evidence>
<keyword evidence="4" id="KW-0378">Hydrolase</keyword>
<dbReference type="GO" id="GO:0003887">
    <property type="term" value="F:DNA-directed DNA polymerase activity"/>
    <property type="evidence" value="ECO:0007669"/>
    <property type="project" value="UniProtKB-KW"/>
</dbReference>
<keyword evidence="1" id="KW-0645">Protease</keyword>
<dbReference type="InterPro" id="IPR050951">
    <property type="entry name" value="Retrovirus_Pol_polyprotein"/>
</dbReference>
<feature type="domain" description="Integrase catalytic" evidence="13">
    <location>
        <begin position="275"/>
        <end position="439"/>
    </location>
</feature>
<dbReference type="InterPro" id="IPR016197">
    <property type="entry name" value="Chromo-like_dom_sf"/>
</dbReference>
<dbReference type="InterPro" id="IPR043502">
    <property type="entry name" value="DNA/RNA_pol_sf"/>
</dbReference>
<dbReference type="Pfam" id="PF00385">
    <property type="entry name" value="Chromo"/>
    <property type="match status" value="1"/>
</dbReference>
<dbReference type="EMBL" id="CP144747">
    <property type="protein sequence ID" value="WVZ62540.1"/>
    <property type="molecule type" value="Genomic_DNA"/>
</dbReference>
<evidence type="ECO:0000256" key="5">
    <source>
        <dbReference type="ARBA" id="ARBA00022842"/>
    </source>
</evidence>
<dbReference type="GO" id="GO:0003964">
    <property type="term" value="F:RNA-directed DNA polymerase activity"/>
    <property type="evidence" value="ECO:0007669"/>
    <property type="project" value="UniProtKB-KW"/>
</dbReference>
<dbReference type="Pfam" id="PF17919">
    <property type="entry name" value="RT_RNaseH_2"/>
    <property type="match status" value="1"/>
</dbReference>
<dbReference type="InterPro" id="IPR043128">
    <property type="entry name" value="Rev_trsase/Diguanyl_cyclase"/>
</dbReference>
<dbReference type="CDD" id="cd09274">
    <property type="entry name" value="RNase_HI_RT_Ty3"/>
    <property type="match status" value="1"/>
</dbReference>
<keyword evidence="15" id="KW-1185">Reference proteome</keyword>
<dbReference type="GO" id="GO:0004190">
    <property type="term" value="F:aspartic-type endopeptidase activity"/>
    <property type="evidence" value="ECO:0007669"/>
    <property type="project" value="UniProtKB-KW"/>
</dbReference>
<keyword evidence="8" id="KW-0239">DNA-directed DNA polymerase</keyword>
<dbReference type="PANTHER" id="PTHR37984:SF5">
    <property type="entry name" value="PROTEIN NYNRIN-LIKE"/>
    <property type="match status" value="1"/>
</dbReference>
<dbReference type="SUPFAM" id="SSF56672">
    <property type="entry name" value="DNA/RNA polymerases"/>
    <property type="match status" value="1"/>
</dbReference>
<dbReference type="Gene3D" id="1.10.340.70">
    <property type="match status" value="1"/>
</dbReference>
<dbReference type="AlphaFoldDB" id="A0AAQ3SXJ0"/>
<dbReference type="GO" id="GO:0006508">
    <property type="term" value="P:proteolysis"/>
    <property type="evidence" value="ECO:0007669"/>
    <property type="project" value="UniProtKB-KW"/>
</dbReference>
<keyword evidence="10" id="KW-0233">DNA recombination</keyword>
<evidence type="ECO:0000313" key="15">
    <source>
        <dbReference type="Proteomes" id="UP001341281"/>
    </source>
</evidence>
<evidence type="ECO:0000256" key="12">
    <source>
        <dbReference type="SAM" id="MobiDB-lite"/>
    </source>
</evidence>
<dbReference type="FunFam" id="3.30.420.10:FF:000032">
    <property type="entry name" value="Retrovirus-related Pol polyprotein from transposon 297-like Protein"/>
    <property type="match status" value="1"/>
</dbReference>
<dbReference type="Pfam" id="PF17921">
    <property type="entry name" value="Integrase_H2C2"/>
    <property type="match status" value="1"/>
</dbReference>
<dbReference type="GO" id="GO:0015074">
    <property type="term" value="P:DNA integration"/>
    <property type="evidence" value="ECO:0007669"/>
    <property type="project" value="UniProtKB-KW"/>
</dbReference>
<dbReference type="GO" id="GO:0003677">
    <property type="term" value="F:DNA binding"/>
    <property type="evidence" value="ECO:0007669"/>
    <property type="project" value="UniProtKB-KW"/>
</dbReference>
<evidence type="ECO:0000256" key="1">
    <source>
        <dbReference type="ARBA" id="ARBA00022670"/>
    </source>
</evidence>
<keyword evidence="11" id="KW-0511">Multifunctional enzyme</keyword>
<accession>A0AAQ3SXJ0</accession>
<evidence type="ECO:0000256" key="4">
    <source>
        <dbReference type="ARBA" id="ARBA00022801"/>
    </source>
</evidence>
<dbReference type="GO" id="GO:0046872">
    <property type="term" value="F:metal ion binding"/>
    <property type="evidence" value="ECO:0007669"/>
    <property type="project" value="UniProtKB-KW"/>
</dbReference>
<dbReference type="Gene3D" id="3.30.420.10">
    <property type="entry name" value="Ribonuclease H-like superfamily/Ribonuclease H"/>
    <property type="match status" value="1"/>
</dbReference>
<dbReference type="InterPro" id="IPR023780">
    <property type="entry name" value="Chromo_domain"/>
</dbReference>
<dbReference type="Gene3D" id="3.30.70.270">
    <property type="match status" value="1"/>
</dbReference>
<proteinExistence type="predicted"/>
<dbReference type="Gene3D" id="2.40.50.40">
    <property type="match status" value="1"/>
</dbReference>
<name>A0AAQ3SXJ0_PASNO</name>
<dbReference type="InterPro" id="IPR036397">
    <property type="entry name" value="RNaseH_sf"/>
</dbReference>
<dbReference type="InterPro" id="IPR041577">
    <property type="entry name" value="RT_RNaseH_2"/>
</dbReference>
<keyword evidence="2" id="KW-0479">Metal-binding</keyword>
<keyword evidence="8" id="KW-0808">Transferase</keyword>
<dbReference type="Pfam" id="PF24626">
    <property type="entry name" value="SH3_Tf2-1"/>
    <property type="match status" value="1"/>
</dbReference>
<keyword evidence="6" id="KW-0229">DNA integration</keyword>
<evidence type="ECO:0000256" key="11">
    <source>
        <dbReference type="ARBA" id="ARBA00023268"/>
    </source>
</evidence>
<organism evidence="14 15">
    <name type="scientific">Paspalum notatum var. saurae</name>
    <dbReference type="NCBI Taxonomy" id="547442"/>
    <lineage>
        <taxon>Eukaryota</taxon>
        <taxon>Viridiplantae</taxon>
        <taxon>Streptophyta</taxon>
        <taxon>Embryophyta</taxon>
        <taxon>Tracheophyta</taxon>
        <taxon>Spermatophyta</taxon>
        <taxon>Magnoliopsida</taxon>
        <taxon>Liliopsida</taxon>
        <taxon>Poales</taxon>
        <taxon>Poaceae</taxon>
        <taxon>PACMAD clade</taxon>
        <taxon>Panicoideae</taxon>
        <taxon>Andropogonodae</taxon>
        <taxon>Paspaleae</taxon>
        <taxon>Paspalinae</taxon>
        <taxon>Paspalum</taxon>
    </lineage>
</organism>
<dbReference type="InterPro" id="IPR056924">
    <property type="entry name" value="SH3_Tf2-1"/>
</dbReference>